<proteinExistence type="predicted"/>
<evidence type="ECO:0000313" key="2">
    <source>
        <dbReference type="Proteomes" id="UP000006591"/>
    </source>
</evidence>
<dbReference type="EnsemblPlants" id="ONIVA04G00660.1">
    <property type="protein sequence ID" value="ONIVA04G00660.1"/>
    <property type="gene ID" value="ONIVA04G00660"/>
</dbReference>
<organism evidence="1">
    <name type="scientific">Oryza nivara</name>
    <name type="common">Indian wild rice</name>
    <name type="synonym">Oryza sativa f. spontanea</name>
    <dbReference type="NCBI Taxonomy" id="4536"/>
    <lineage>
        <taxon>Eukaryota</taxon>
        <taxon>Viridiplantae</taxon>
        <taxon>Streptophyta</taxon>
        <taxon>Embryophyta</taxon>
        <taxon>Tracheophyta</taxon>
        <taxon>Spermatophyta</taxon>
        <taxon>Magnoliopsida</taxon>
        <taxon>Liliopsida</taxon>
        <taxon>Poales</taxon>
        <taxon>Poaceae</taxon>
        <taxon>BOP clade</taxon>
        <taxon>Oryzoideae</taxon>
        <taxon>Oryzeae</taxon>
        <taxon>Oryzinae</taxon>
        <taxon>Oryza</taxon>
    </lineage>
</organism>
<dbReference type="Gramene" id="ONIVA04G00660.1">
    <property type="protein sequence ID" value="ONIVA04G00660.1"/>
    <property type="gene ID" value="ONIVA04G00660"/>
</dbReference>
<dbReference type="OMA" id="DEHGSMA"/>
<reference evidence="1" key="1">
    <citation type="submission" date="2015-04" db="UniProtKB">
        <authorList>
            <consortium name="EnsemblPlants"/>
        </authorList>
    </citation>
    <scope>IDENTIFICATION</scope>
    <source>
        <strain evidence="1">SL10</strain>
    </source>
</reference>
<dbReference type="AlphaFoldDB" id="A0A0E0GX71"/>
<dbReference type="Proteomes" id="UP000006591">
    <property type="component" value="Chromosome 4"/>
</dbReference>
<evidence type="ECO:0000313" key="1">
    <source>
        <dbReference type="EnsemblPlants" id="ONIVA04G00660.1"/>
    </source>
</evidence>
<keyword evidence="2" id="KW-1185">Reference proteome</keyword>
<reference evidence="1" key="2">
    <citation type="submission" date="2018-04" db="EMBL/GenBank/DDBJ databases">
        <title>OnivRS2 (Oryza nivara Reference Sequence Version 2).</title>
        <authorList>
            <person name="Zhang J."/>
            <person name="Kudrna D."/>
            <person name="Lee S."/>
            <person name="Talag J."/>
            <person name="Rajasekar S."/>
            <person name="Welchert J."/>
            <person name="Hsing Y.-I."/>
            <person name="Wing R.A."/>
        </authorList>
    </citation>
    <scope>NUCLEOTIDE SEQUENCE [LARGE SCALE GENOMIC DNA]</scope>
    <source>
        <strain evidence="1">SL10</strain>
    </source>
</reference>
<accession>A0A0E0GX71</accession>
<dbReference type="STRING" id="4536.A0A0E0GX71"/>
<dbReference type="HOGENOM" id="CLU_1108551_0_0_1"/>
<name>A0A0E0GX71_ORYNI</name>
<dbReference type="SUPFAM" id="SSF50249">
    <property type="entry name" value="Nucleic acid-binding proteins"/>
    <property type="match status" value="1"/>
</dbReference>
<protein>
    <recommendedName>
        <fullName evidence="3">DUF223 domain-containing protein</fullName>
    </recommendedName>
</protein>
<evidence type="ECO:0008006" key="3">
    <source>
        <dbReference type="Google" id="ProtNLM"/>
    </source>
</evidence>
<dbReference type="InterPro" id="IPR012340">
    <property type="entry name" value="NA-bd_OB-fold"/>
</dbReference>
<sequence length="251" mass="28702">MRSKSADPLISIDGILLDEHGSMAQISVPKKLEKQFRPLLNEGSVYLITNTTAVDARRKTYIYQHQSYMIHRIGPYDFASPTSDKKLRRIQIQNQEYKLPVTITDKSGSLDAVAFSFVAEDLVELDAAQASQNMKIDSVEHPFPISYVLKRSFSIDDTMPNPLLTSEKLSKNKDQLQFPPPMTYTSSPRFTVLSIFSIHHIHIKLYLLTANGKFISAQLLIIQDYPKIVHLQNHLQLSTYPQKRTCQNYIF</sequence>